<dbReference type="RefSeq" id="WP_142893392.1">
    <property type="nucleotide sequence ID" value="NZ_ML660163.1"/>
</dbReference>
<gene>
    <name evidence="4" type="ORF">FLL46_10115</name>
</gene>
<reference evidence="4 5" key="1">
    <citation type="submission" date="2019-07" db="EMBL/GenBank/DDBJ databases">
        <title>Draft genome for Aliikangiella sp. M105.</title>
        <authorList>
            <person name="Wang G."/>
        </authorList>
    </citation>
    <scope>NUCLEOTIDE SEQUENCE [LARGE SCALE GENOMIC DNA]</scope>
    <source>
        <strain evidence="4 5">M105</strain>
    </source>
</reference>
<keyword evidence="5" id="KW-1185">Reference proteome</keyword>
<evidence type="ECO:0000313" key="5">
    <source>
        <dbReference type="Proteomes" id="UP000315439"/>
    </source>
</evidence>
<dbReference type="Gene3D" id="3.40.190.10">
    <property type="entry name" value="Periplasmic binding protein-like II"/>
    <property type="match status" value="2"/>
</dbReference>
<protein>
    <submittedName>
        <fullName evidence="4">Transporter substrate-binding domain-containing protein</fullName>
    </submittedName>
</protein>
<proteinExistence type="inferred from homology"/>
<dbReference type="EMBL" id="VIKS01000006">
    <property type="protein sequence ID" value="TQV87731.1"/>
    <property type="molecule type" value="Genomic_DNA"/>
</dbReference>
<dbReference type="PANTHER" id="PTHR35936">
    <property type="entry name" value="MEMBRANE-BOUND LYTIC MUREIN TRANSGLYCOSYLASE F"/>
    <property type="match status" value="1"/>
</dbReference>
<dbReference type="AlphaFoldDB" id="A0A545UE44"/>
<feature type="domain" description="Solute-binding protein family 3/N-terminal" evidence="3">
    <location>
        <begin position="36"/>
        <end position="161"/>
    </location>
</feature>
<dbReference type="Proteomes" id="UP000315439">
    <property type="component" value="Unassembled WGS sequence"/>
</dbReference>
<comment type="caution">
    <text evidence="4">The sequence shown here is derived from an EMBL/GenBank/DDBJ whole genome shotgun (WGS) entry which is preliminary data.</text>
</comment>
<dbReference type="Pfam" id="PF00497">
    <property type="entry name" value="SBP_bac_3"/>
    <property type="match status" value="1"/>
</dbReference>
<evidence type="ECO:0000256" key="2">
    <source>
        <dbReference type="ARBA" id="ARBA00022729"/>
    </source>
</evidence>
<comment type="similarity">
    <text evidence="1">Belongs to the bacterial solute-binding protein 3 family.</text>
</comment>
<accession>A0A545UE44</accession>
<evidence type="ECO:0000259" key="3">
    <source>
        <dbReference type="Pfam" id="PF00497"/>
    </source>
</evidence>
<dbReference type="InterPro" id="IPR001638">
    <property type="entry name" value="Solute-binding_3/MltF_N"/>
</dbReference>
<evidence type="ECO:0000256" key="1">
    <source>
        <dbReference type="ARBA" id="ARBA00010333"/>
    </source>
</evidence>
<keyword evidence="2" id="KW-0732">Signal</keyword>
<dbReference type="PANTHER" id="PTHR35936:SF6">
    <property type="entry name" value="AMINO ACID ABC TRANSPORTER SUBSTRATE-BINDING PAAT FAMILY PROTEIN"/>
    <property type="match status" value="1"/>
</dbReference>
<name>A0A545UE44_9GAMM</name>
<evidence type="ECO:0000313" key="4">
    <source>
        <dbReference type="EMBL" id="TQV87731.1"/>
    </source>
</evidence>
<sequence>MKVDNTTIQLFFWLTLSFSNNLSAEKCETFIYSGAVDWYPISYSDESGRLSGIALTRIKKIAEGENIKLKVIKGLPWRRQLELLEKGEISLVAGYYNRERDSQFLLSQPFFREQVKVFFRQDSKREISKIDQLKSLLGVRPRAASLGDEFDIFSKNNTRLFQLGKTINMFKMLLAGRVDYVVTAYANGMRAVRLLNAERKVVAADYLVAENNVHFMFSRKLDCEVDIQAFNRLIEIHRQTDFEKAGR</sequence>
<organism evidence="4 5">
    <name type="scientific">Aliikangiella coralliicola</name>
    <dbReference type="NCBI Taxonomy" id="2592383"/>
    <lineage>
        <taxon>Bacteria</taxon>
        <taxon>Pseudomonadati</taxon>
        <taxon>Pseudomonadota</taxon>
        <taxon>Gammaproteobacteria</taxon>
        <taxon>Oceanospirillales</taxon>
        <taxon>Pleioneaceae</taxon>
        <taxon>Aliikangiella</taxon>
    </lineage>
</organism>
<dbReference type="OrthoDB" id="7677520at2"/>
<dbReference type="SUPFAM" id="SSF53850">
    <property type="entry name" value="Periplasmic binding protein-like II"/>
    <property type="match status" value="1"/>
</dbReference>